<dbReference type="PROSITE" id="PS51257">
    <property type="entry name" value="PROKAR_LIPOPROTEIN"/>
    <property type="match status" value="1"/>
</dbReference>
<protein>
    <recommendedName>
        <fullName evidence="3">Lipoprotein</fullName>
    </recommendedName>
</protein>
<evidence type="ECO:0000313" key="2">
    <source>
        <dbReference type="Proteomes" id="UP000304840"/>
    </source>
</evidence>
<evidence type="ECO:0008006" key="3">
    <source>
        <dbReference type="Google" id="ProtNLM"/>
    </source>
</evidence>
<proteinExistence type="predicted"/>
<dbReference type="EMBL" id="CP010992">
    <property type="protein sequence ID" value="AMO20690.1"/>
    <property type="molecule type" value="Genomic_DNA"/>
</dbReference>
<dbReference type="AlphaFoldDB" id="A0AAI8CIL7"/>
<gene>
    <name evidence="1" type="ORF">UN65_10400</name>
</gene>
<dbReference type="RefSeq" id="WP_138425511.1">
    <property type="nucleotide sequence ID" value="NZ_CP054508.1"/>
</dbReference>
<evidence type="ECO:0000313" key="1">
    <source>
        <dbReference type="EMBL" id="AMO20690.1"/>
    </source>
</evidence>
<reference evidence="1 2" key="2">
    <citation type="submission" date="2019-05" db="EMBL/GenBank/DDBJ databases">
        <authorList>
            <person name="Ravantti J.J."/>
        </authorList>
    </citation>
    <scope>NUCLEOTIDE SEQUENCE [LARGE SCALE GENOMIC DNA]</scope>
    <source>
        <strain evidence="1 2">B185</strain>
    </source>
</reference>
<accession>A0AAI8CIL7</accession>
<organism evidence="1 2">
    <name type="scientific">Flavobacterium columnare</name>
    <dbReference type="NCBI Taxonomy" id="996"/>
    <lineage>
        <taxon>Bacteria</taxon>
        <taxon>Pseudomonadati</taxon>
        <taxon>Bacteroidota</taxon>
        <taxon>Flavobacteriia</taxon>
        <taxon>Flavobacteriales</taxon>
        <taxon>Flavobacteriaceae</taxon>
        <taxon>Flavobacterium</taxon>
    </lineage>
</organism>
<dbReference type="Proteomes" id="UP000304840">
    <property type="component" value="Chromosome"/>
</dbReference>
<reference evidence="2" key="1">
    <citation type="submission" date="2016-03" db="EMBL/GenBank/DDBJ databases">
        <title>Flavobacterium columnare strain B185, complete genome.</title>
        <authorList>
            <person name="Sundberg L.-R."/>
            <person name="Papponen P."/>
            <person name="Laanto E."/>
        </authorList>
    </citation>
    <scope>NUCLEOTIDE SEQUENCE [LARGE SCALE GENOMIC DNA]</scope>
    <source>
        <strain evidence="2">B185</strain>
    </source>
</reference>
<sequence>MKKVSNIFILLSFLFISFSCIGQGKLIERLKKDNYSISYYDSFDLLKSRVDTTKANTNKILYSKKHNFIFGVIYNQEDYTLNFFVEDIKANNLYYYTLNPFLDNTLESIKYDMIVSNLYNCYVINFNKNEVIEYNIYLRVNNYALLYSKNDDICSNYNIVLKEKLKTPDFKTLKGITKIKSNTCLKYDKKNFLKNEKTNLLSPQILNYIINFLPPDNYGFSK</sequence>
<name>A0AAI8CIL7_9FLAO</name>